<dbReference type="PROSITE" id="PS00455">
    <property type="entry name" value="AMP_BINDING"/>
    <property type="match status" value="1"/>
</dbReference>
<dbReference type="PANTHER" id="PTHR43201:SF5">
    <property type="entry name" value="MEDIUM-CHAIN ACYL-COA LIGASE ACSF2, MITOCHONDRIAL"/>
    <property type="match status" value="1"/>
</dbReference>
<dbReference type="InterPro" id="IPR000873">
    <property type="entry name" value="AMP-dep_synth/lig_dom"/>
</dbReference>
<protein>
    <submittedName>
        <fullName evidence="5">2-succinylbenzoate--CoA ligase</fullName>
        <ecNumber evidence="5">6.2.1.26</ecNumber>
    </submittedName>
</protein>
<feature type="compositionally biased region" description="Basic and acidic residues" evidence="3">
    <location>
        <begin position="434"/>
        <end position="447"/>
    </location>
</feature>
<evidence type="ECO:0000256" key="3">
    <source>
        <dbReference type="SAM" id="MobiDB-lite"/>
    </source>
</evidence>
<comment type="similarity">
    <text evidence="1">Belongs to the ATP-dependent AMP-binding enzyme family.</text>
</comment>
<sequence>MPTAFPSPTPAEASRVFADALAGRHIAVLPGGGVKHLTAYPLSSWRGAGSADSADSPGNGGTEGAASAPPALVVFTSGSTGRPKGVALSAEALRASAAATEDALSGPGRWFLCLAPDHIAGAQVILRSLRSGTVPFDGRGHFTAERFADQAEEFFGAGQSEPAYASLVPTQLTRILRDPRAASQAARFDALLVGGASLHPHTAQAARQAGLRIVRTYGMSETGGGCVYDGRAFPQVDVRIENDGRVALSGPVVADGYVEVEPDSITPKPDPSFTADTSGRRTFLTSDMGHLDSAGVLSITGRVDDVFQSGGTNVSPLAVEAVLLSELADDGIDEVLLAPVEDREWGQLGALLVRGPGAEYYRNSAVSLKTRFRHLLGPAEIPRWVLPVDAIPAKGIGKPDRAAAHALAARLLRGDAEPGAAQDGLADVTAEATGRAEVRPTGAKEADLAGSAPGMIQDSTDTRTDERGE</sequence>
<dbReference type="GO" id="GO:0006631">
    <property type="term" value="P:fatty acid metabolic process"/>
    <property type="evidence" value="ECO:0007669"/>
    <property type="project" value="TreeGrafter"/>
</dbReference>
<dbReference type="InterPro" id="IPR020845">
    <property type="entry name" value="AMP-binding_CS"/>
</dbReference>
<dbReference type="Pfam" id="PF00501">
    <property type="entry name" value="AMP-binding"/>
    <property type="match status" value="1"/>
</dbReference>
<feature type="region of interest" description="Disordered" evidence="3">
    <location>
        <begin position="431"/>
        <end position="469"/>
    </location>
</feature>
<organism evidence="5 6">
    <name type="scientific">Brevibacterium ravenspurgense</name>
    <dbReference type="NCBI Taxonomy" id="479117"/>
    <lineage>
        <taxon>Bacteria</taxon>
        <taxon>Bacillati</taxon>
        <taxon>Actinomycetota</taxon>
        <taxon>Actinomycetes</taxon>
        <taxon>Micrococcales</taxon>
        <taxon>Brevibacteriaceae</taxon>
        <taxon>Brevibacterium</taxon>
    </lineage>
</organism>
<feature type="domain" description="AMP-dependent synthetase/ligase" evidence="4">
    <location>
        <begin position="64"/>
        <end position="237"/>
    </location>
</feature>
<dbReference type="SUPFAM" id="SSF56801">
    <property type="entry name" value="Acetyl-CoA synthetase-like"/>
    <property type="match status" value="1"/>
</dbReference>
<dbReference type="AlphaFoldDB" id="A0A150H957"/>
<comment type="caution">
    <text evidence="5">The sequence shown here is derived from an EMBL/GenBank/DDBJ whole genome shotgun (WGS) entry which is preliminary data.</text>
</comment>
<dbReference type="EMBL" id="LQQC01000010">
    <property type="protein sequence ID" value="KXZ58544.1"/>
    <property type="molecule type" value="Genomic_DNA"/>
</dbReference>
<dbReference type="GO" id="GO:0031956">
    <property type="term" value="F:medium-chain fatty acid-CoA ligase activity"/>
    <property type="evidence" value="ECO:0007669"/>
    <property type="project" value="TreeGrafter"/>
</dbReference>
<keyword evidence="6" id="KW-1185">Reference proteome</keyword>
<reference evidence="5 6" key="1">
    <citation type="submission" date="2016-01" db="EMBL/GenBank/DDBJ databases">
        <title>Use of Whole Genome Sequencing to ascertain that Brevibacterium massiliense (Roux, Raoult 2009) is a later heterotypic synonym of Brevibacterium ravenspurgense (Mages 2008).</title>
        <authorList>
            <person name="Bernier A.-M."/>
            <person name="Burdz T."/>
            <person name="Huynh C."/>
            <person name="Pachecho A.L."/>
            <person name="Wiebe D."/>
            <person name="Bonner C."/>
            <person name="Bernard K."/>
        </authorList>
    </citation>
    <scope>NUCLEOTIDE SEQUENCE [LARGE SCALE GENOMIC DNA]</scope>
    <source>
        <strain evidence="5 6">CCUG56047</strain>
    </source>
</reference>
<feature type="region of interest" description="Disordered" evidence="3">
    <location>
        <begin position="48"/>
        <end position="67"/>
    </location>
</feature>
<evidence type="ECO:0000259" key="4">
    <source>
        <dbReference type="Pfam" id="PF00501"/>
    </source>
</evidence>
<dbReference type="Gene3D" id="3.30.300.30">
    <property type="match status" value="1"/>
</dbReference>
<evidence type="ECO:0000256" key="1">
    <source>
        <dbReference type="ARBA" id="ARBA00006432"/>
    </source>
</evidence>
<evidence type="ECO:0000313" key="6">
    <source>
        <dbReference type="Proteomes" id="UP000243589"/>
    </source>
</evidence>
<dbReference type="PANTHER" id="PTHR43201">
    <property type="entry name" value="ACYL-COA SYNTHETASE"/>
    <property type="match status" value="1"/>
</dbReference>
<dbReference type="EC" id="6.2.1.26" evidence="5"/>
<dbReference type="InterPro" id="IPR045851">
    <property type="entry name" value="AMP-bd_C_sf"/>
</dbReference>
<dbReference type="Gene3D" id="3.40.50.12780">
    <property type="entry name" value="N-terminal domain of ligase-like"/>
    <property type="match status" value="1"/>
</dbReference>
<feature type="compositionally biased region" description="Basic and acidic residues" evidence="3">
    <location>
        <begin position="460"/>
        <end position="469"/>
    </location>
</feature>
<evidence type="ECO:0000256" key="2">
    <source>
        <dbReference type="ARBA" id="ARBA00022598"/>
    </source>
</evidence>
<dbReference type="PATRIC" id="fig|479117.4.peg.1580"/>
<proteinExistence type="inferred from homology"/>
<dbReference type="RefSeq" id="WP_062022099.1">
    <property type="nucleotide sequence ID" value="NZ_LQQC01000010.1"/>
</dbReference>
<evidence type="ECO:0000313" key="5">
    <source>
        <dbReference type="EMBL" id="KXZ58544.1"/>
    </source>
</evidence>
<gene>
    <name evidence="5" type="primary">menE</name>
    <name evidence="5" type="ORF">Bravens_01593</name>
</gene>
<dbReference type="InterPro" id="IPR042099">
    <property type="entry name" value="ANL_N_sf"/>
</dbReference>
<dbReference type="Proteomes" id="UP000243589">
    <property type="component" value="Unassembled WGS sequence"/>
</dbReference>
<keyword evidence="2 5" id="KW-0436">Ligase</keyword>
<dbReference type="GO" id="GO:0008756">
    <property type="term" value="F:o-succinylbenzoate-CoA ligase activity"/>
    <property type="evidence" value="ECO:0007669"/>
    <property type="project" value="UniProtKB-EC"/>
</dbReference>
<name>A0A150H957_9MICO</name>
<accession>A0A150H957</accession>